<dbReference type="InterPro" id="IPR029055">
    <property type="entry name" value="Ntn_hydrolases_N"/>
</dbReference>
<dbReference type="OrthoDB" id="9790012at2"/>
<keyword evidence="2" id="KW-1185">Reference proteome</keyword>
<dbReference type="InterPro" id="IPR010430">
    <property type="entry name" value="DUF1028"/>
</dbReference>
<dbReference type="Proteomes" id="UP000244940">
    <property type="component" value="Unassembled WGS sequence"/>
</dbReference>
<sequence>MTISILAFDEKSGRLGGAAATGSLCVGGWVLRGHAESGLSASQGSAPSTLWGEGVLARMKEGASAQDAVRAMTDPDTGRAERQLAALDLNRGTAHFTGDNSVPHASAVTAPGVVVAGNMLTGPAVLQAALDAFLTSPLPFAERLMAALGASAREGGDVRGYQSAALLVVGRDIPPLTLRIDHAADPLAALADLHARATAEPYHGWLRVVPVTDDPFRAPTEDDKRLFDSASIPR</sequence>
<organism evidence="1 2">
    <name type="scientific">Pararhodobacter marinus</name>
    <dbReference type="NCBI Taxonomy" id="2184063"/>
    <lineage>
        <taxon>Bacteria</taxon>
        <taxon>Pseudomonadati</taxon>
        <taxon>Pseudomonadota</taxon>
        <taxon>Alphaproteobacteria</taxon>
        <taxon>Rhodobacterales</taxon>
        <taxon>Paracoccaceae</taxon>
        <taxon>Pararhodobacter</taxon>
    </lineage>
</organism>
<dbReference type="PANTHER" id="PTHR39328">
    <property type="entry name" value="BLL2871 PROTEIN"/>
    <property type="match status" value="1"/>
</dbReference>
<dbReference type="GeneID" id="94366406"/>
<comment type="caution">
    <text evidence="1">The sequence shown here is derived from an EMBL/GenBank/DDBJ whole genome shotgun (WGS) entry which is preliminary data.</text>
</comment>
<reference evidence="1 2" key="1">
    <citation type="submission" date="2018-05" db="EMBL/GenBank/DDBJ databases">
        <title>Pararhodobacter marina sp. nov., isolated from deep-sea water of the Indian Ocean.</title>
        <authorList>
            <person name="Lai Q.Sr."/>
            <person name="Liu X."/>
            <person name="Shao Z."/>
        </authorList>
    </citation>
    <scope>NUCLEOTIDE SEQUENCE [LARGE SCALE GENOMIC DNA]</scope>
    <source>
        <strain evidence="1 2">CIC4N-9</strain>
    </source>
</reference>
<dbReference type="RefSeq" id="WP_109534478.1">
    <property type="nucleotide sequence ID" value="NZ_QEYD01000010.1"/>
</dbReference>
<name>A0A2U2C722_9RHOB</name>
<dbReference type="EMBL" id="QEYD01000010">
    <property type="protein sequence ID" value="PWE27667.1"/>
    <property type="molecule type" value="Genomic_DNA"/>
</dbReference>
<protein>
    <submittedName>
        <fullName evidence="1">DUF1028 domain-containing protein</fullName>
    </submittedName>
</protein>
<dbReference type="PANTHER" id="PTHR39328:SF1">
    <property type="entry name" value="BLL2871 PROTEIN"/>
    <property type="match status" value="1"/>
</dbReference>
<proteinExistence type="predicted"/>
<dbReference type="AlphaFoldDB" id="A0A2U2C722"/>
<evidence type="ECO:0000313" key="2">
    <source>
        <dbReference type="Proteomes" id="UP000244940"/>
    </source>
</evidence>
<dbReference type="Gene3D" id="3.60.20.10">
    <property type="entry name" value="Glutamine Phosphoribosylpyrophosphate, subunit 1, domain 1"/>
    <property type="match status" value="1"/>
</dbReference>
<gene>
    <name evidence="1" type="ORF">C4N9_16030</name>
</gene>
<dbReference type="SUPFAM" id="SSF56235">
    <property type="entry name" value="N-terminal nucleophile aminohydrolases (Ntn hydrolases)"/>
    <property type="match status" value="1"/>
</dbReference>
<dbReference type="Pfam" id="PF06267">
    <property type="entry name" value="DUF1028"/>
    <property type="match status" value="1"/>
</dbReference>
<accession>A0A2U2C722</accession>
<evidence type="ECO:0000313" key="1">
    <source>
        <dbReference type="EMBL" id="PWE27667.1"/>
    </source>
</evidence>